<organism evidence="1 2">
    <name type="scientific">Streptomyces violaceus</name>
    <name type="common">Streptomyces venezuelae</name>
    <dbReference type="NCBI Taxonomy" id="1936"/>
    <lineage>
        <taxon>Bacteria</taxon>
        <taxon>Bacillati</taxon>
        <taxon>Actinomycetota</taxon>
        <taxon>Actinomycetes</taxon>
        <taxon>Kitasatosporales</taxon>
        <taxon>Streptomycetaceae</taxon>
        <taxon>Streptomyces</taxon>
    </lineage>
</organism>
<gene>
    <name evidence="1" type="ORF">RI060_42485</name>
</gene>
<reference evidence="1 2" key="1">
    <citation type="submission" date="2023-09" db="EMBL/GenBank/DDBJ databases">
        <title>The genome sequence of Streptomyces anthocyanicus.</title>
        <authorList>
            <person name="Mo P."/>
        </authorList>
    </citation>
    <scope>NUCLEOTIDE SEQUENCE [LARGE SCALE GENOMIC DNA]</scope>
    <source>
        <strain evidence="1 2">JCM 4387</strain>
    </source>
</reference>
<dbReference type="EMBL" id="CP134213">
    <property type="protein sequence ID" value="WND23587.1"/>
    <property type="molecule type" value="Genomic_DNA"/>
</dbReference>
<protein>
    <submittedName>
        <fullName evidence="1">Uncharacterized protein</fullName>
    </submittedName>
</protein>
<evidence type="ECO:0000313" key="1">
    <source>
        <dbReference type="EMBL" id="WND23587.1"/>
    </source>
</evidence>
<accession>A0ABY9URY7</accession>
<evidence type="ECO:0000313" key="2">
    <source>
        <dbReference type="Proteomes" id="UP001249394"/>
    </source>
</evidence>
<dbReference type="Proteomes" id="UP001249394">
    <property type="component" value="Chromosome"/>
</dbReference>
<keyword evidence="2" id="KW-1185">Reference proteome</keyword>
<sequence>MKDLPSADEINTISADRIAALCAELAEARWSSAQLVLDHMREFPSQAAQLARVKSASLAGIYELRLHQDPGLTERTLDLARFAEALHTAPQEYVRFFPMQMKAGRALVATTEDLKRPLASTAVRGTGPAPDARTANASAIGNIPSGRAAELCETLTGSGWQAAPAATETIASSSETEFPVWLATPQTLARHYAEKANELPQRNIDANRFAQAMAERNPSERILVFHLFDPYGWRITCAVAEDFSTPFAAAAMKRRLSQ</sequence>
<name>A0ABY9URY7_STRVL</name>
<proteinExistence type="predicted"/>